<dbReference type="PANTHER" id="PTHR33050:SF8">
    <property type="entry name" value="REVERSE TRANSCRIPTASE DOMAIN-CONTAINING PROTEIN"/>
    <property type="match status" value="1"/>
</dbReference>
<protein>
    <recommendedName>
        <fullName evidence="2">Reverse transcriptase domain-containing protein</fullName>
    </recommendedName>
</protein>
<evidence type="ECO:0000313" key="3">
    <source>
        <dbReference type="EMBL" id="KAA0153498.1"/>
    </source>
</evidence>
<dbReference type="InterPro" id="IPR000477">
    <property type="entry name" value="RT_dom"/>
</dbReference>
<name>A0A5A8CLB7_CAFRO</name>
<organism evidence="3 6">
    <name type="scientific">Cafeteria roenbergensis</name>
    <name type="common">Marine flagellate</name>
    <dbReference type="NCBI Taxonomy" id="33653"/>
    <lineage>
        <taxon>Eukaryota</taxon>
        <taxon>Sar</taxon>
        <taxon>Stramenopiles</taxon>
        <taxon>Bigyra</taxon>
        <taxon>Opalozoa</taxon>
        <taxon>Bicosoecida</taxon>
        <taxon>Cafeteriaceae</taxon>
        <taxon>Cafeteria</taxon>
    </lineage>
</organism>
<evidence type="ECO:0000313" key="5">
    <source>
        <dbReference type="Proteomes" id="UP000322899"/>
    </source>
</evidence>
<evidence type="ECO:0000259" key="2">
    <source>
        <dbReference type="PROSITE" id="PS50878"/>
    </source>
</evidence>
<dbReference type="GO" id="GO:0006310">
    <property type="term" value="P:DNA recombination"/>
    <property type="evidence" value="ECO:0007669"/>
    <property type="project" value="UniProtKB-KW"/>
</dbReference>
<feature type="domain" description="Reverse transcriptase" evidence="2">
    <location>
        <begin position="1"/>
        <end position="85"/>
    </location>
</feature>
<comment type="caution">
    <text evidence="3">The sequence shown here is derived from an EMBL/GenBank/DDBJ whole genome shotgun (WGS) entry which is preliminary data.</text>
</comment>
<accession>A0A5A8CLB7</accession>
<dbReference type="InterPro" id="IPR011010">
    <property type="entry name" value="DNA_brk_join_enz"/>
</dbReference>
<proteinExistence type="predicted"/>
<dbReference type="InterPro" id="IPR052055">
    <property type="entry name" value="Hepadnavirus_pol/RT"/>
</dbReference>
<dbReference type="GO" id="GO:0003677">
    <property type="term" value="F:DNA binding"/>
    <property type="evidence" value="ECO:0007669"/>
    <property type="project" value="InterPro"/>
</dbReference>
<dbReference type="InterPro" id="IPR013762">
    <property type="entry name" value="Integrase-like_cat_sf"/>
</dbReference>
<dbReference type="Gene3D" id="1.10.443.10">
    <property type="entry name" value="Intergrase catalytic core"/>
    <property type="match status" value="1"/>
</dbReference>
<dbReference type="EMBL" id="VLTL01000198">
    <property type="protein sequence ID" value="KAA0153498.1"/>
    <property type="molecule type" value="Genomic_DNA"/>
</dbReference>
<evidence type="ECO:0000313" key="6">
    <source>
        <dbReference type="Proteomes" id="UP000324907"/>
    </source>
</evidence>
<dbReference type="EMBL" id="VLTO01000190">
    <property type="protein sequence ID" value="KAA0158897.1"/>
    <property type="molecule type" value="Genomic_DNA"/>
</dbReference>
<dbReference type="Proteomes" id="UP000324907">
    <property type="component" value="Unassembled WGS sequence"/>
</dbReference>
<evidence type="ECO:0000256" key="1">
    <source>
        <dbReference type="ARBA" id="ARBA00023172"/>
    </source>
</evidence>
<dbReference type="AlphaFoldDB" id="A0A5A8CLB7"/>
<gene>
    <name evidence="4" type="ORF">FNF27_08343</name>
    <name evidence="3" type="ORF">FNF28_06933</name>
</gene>
<evidence type="ECO:0000313" key="4">
    <source>
        <dbReference type="EMBL" id="KAA0158897.1"/>
    </source>
</evidence>
<dbReference type="PROSITE" id="PS50878">
    <property type="entry name" value="RT_POL"/>
    <property type="match status" value="1"/>
</dbReference>
<sequence length="507" mass="53843">MGSRWSSSAMNAIVHAVAKSLRRADGRARVVSYCDDTLGYMVGTRAEADAFRLSVIRRFSALGLPMAEAKCPPPGTSIQWIGLSISTAGPEATIGYTPALAESLEQELASVTVRGAVLFVRRVWPVSDVCRRAFPDKFPAVTLITDASSSRGGAVALAASSVANGVLHDGARGRGLLPTALTVEYDARVPASTRSELLTVVHVVHSMADALAGKSVRLFSDNMAALAASRGKASSASAHADDLGEALAALLLDNRIFLEAMHIPGVENEAADLISRHVCVFTKEFAAGSATWATGLRHAWERVAPTIRSTRVDGIILRPRDKSAPLACRLALAFCFDTVSRSSDYLTESRADSCKPVPMPLGHVTVGLCPKGFPVVDLRTTVKGDRKGVATTIRASCSPGSPECHPCGLNAARNIRAWVVWRRERGASPEEPLWRLADGRGATAKDVLDLLRKHTDLAISLHTTRISSASEAVARGGFTLDQLATLGGWSSADACRRYVRTIVVGAS</sequence>
<dbReference type="GO" id="GO:0015074">
    <property type="term" value="P:DNA integration"/>
    <property type="evidence" value="ECO:0007669"/>
    <property type="project" value="InterPro"/>
</dbReference>
<dbReference type="SUPFAM" id="SSF56349">
    <property type="entry name" value="DNA breaking-rejoining enzymes"/>
    <property type="match status" value="1"/>
</dbReference>
<dbReference type="Proteomes" id="UP000322899">
    <property type="component" value="Unassembled WGS sequence"/>
</dbReference>
<keyword evidence="1" id="KW-0233">DNA recombination</keyword>
<reference evidence="5 6" key="1">
    <citation type="submission" date="2019-07" db="EMBL/GenBank/DDBJ databases">
        <title>Genomes of Cafeteria roenbergensis.</title>
        <authorList>
            <person name="Fischer M.G."/>
            <person name="Hackl T."/>
            <person name="Roman M."/>
        </authorList>
    </citation>
    <scope>NUCLEOTIDE SEQUENCE [LARGE SCALE GENOMIC DNA]</scope>
    <source>
        <strain evidence="4 5">E4-10P</strain>
        <strain evidence="3 6">RCC970-E3</strain>
    </source>
</reference>
<dbReference type="PANTHER" id="PTHR33050">
    <property type="entry name" value="REVERSE TRANSCRIPTASE DOMAIN-CONTAINING PROTEIN"/>
    <property type="match status" value="1"/>
</dbReference>